<name>A0ACA9QFX3_9GLOM</name>
<reference evidence="1" key="1">
    <citation type="submission" date="2021-06" db="EMBL/GenBank/DDBJ databases">
        <authorList>
            <person name="Kallberg Y."/>
            <person name="Tangrot J."/>
            <person name="Rosling A."/>
        </authorList>
    </citation>
    <scope>NUCLEOTIDE SEQUENCE</scope>
    <source>
        <strain evidence="1">28 12/20/2015</strain>
    </source>
</reference>
<comment type="caution">
    <text evidence="1">The sequence shown here is derived from an EMBL/GenBank/DDBJ whole genome shotgun (WGS) entry which is preliminary data.</text>
</comment>
<sequence>ALFHYKRQYARMSARLDTYTQGEVTLPLGVKSNRIERSSWATVLAVERSSIRIRKGLCDEGVDIRSWIRRT</sequence>
<protein>
    <submittedName>
        <fullName evidence="1">16340_t:CDS:1</fullName>
    </submittedName>
</protein>
<evidence type="ECO:0000313" key="2">
    <source>
        <dbReference type="Proteomes" id="UP000789366"/>
    </source>
</evidence>
<gene>
    <name evidence="1" type="ORF">SPELUC_LOCUS14189</name>
</gene>
<evidence type="ECO:0000313" key="1">
    <source>
        <dbReference type="EMBL" id="CAG8746866.1"/>
    </source>
</evidence>
<dbReference type="Proteomes" id="UP000789366">
    <property type="component" value="Unassembled WGS sequence"/>
</dbReference>
<feature type="non-terminal residue" evidence="1">
    <location>
        <position position="1"/>
    </location>
</feature>
<feature type="non-terminal residue" evidence="1">
    <location>
        <position position="71"/>
    </location>
</feature>
<keyword evidence="2" id="KW-1185">Reference proteome</keyword>
<accession>A0ACA9QFX3</accession>
<dbReference type="EMBL" id="CAJVPW010040773">
    <property type="protein sequence ID" value="CAG8746866.1"/>
    <property type="molecule type" value="Genomic_DNA"/>
</dbReference>
<proteinExistence type="predicted"/>
<organism evidence="1 2">
    <name type="scientific">Cetraspora pellucida</name>
    <dbReference type="NCBI Taxonomy" id="1433469"/>
    <lineage>
        <taxon>Eukaryota</taxon>
        <taxon>Fungi</taxon>
        <taxon>Fungi incertae sedis</taxon>
        <taxon>Mucoromycota</taxon>
        <taxon>Glomeromycotina</taxon>
        <taxon>Glomeromycetes</taxon>
        <taxon>Diversisporales</taxon>
        <taxon>Gigasporaceae</taxon>
        <taxon>Cetraspora</taxon>
    </lineage>
</organism>